<comment type="caution">
    <text evidence="1">The sequence shown here is derived from an EMBL/GenBank/DDBJ whole genome shotgun (WGS) entry which is preliminary data.</text>
</comment>
<accession>A0A7X3CL80</accession>
<evidence type="ECO:0000313" key="2">
    <source>
        <dbReference type="Proteomes" id="UP000447876"/>
    </source>
</evidence>
<name>A0A7X3CL80_9BACL</name>
<dbReference type="InterPro" id="IPR036271">
    <property type="entry name" value="Tet_transcr_reg_TetR-rel_C_sf"/>
</dbReference>
<reference evidence="1 2" key="1">
    <citation type="submission" date="2019-11" db="EMBL/GenBank/DDBJ databases">
        <title>Draft genome sequences of five Paenibacillus species of dairy origin.</title>
        <authorList>
            <person name="Olajide A.M."/>
            <person name="Chen S."/>
            <person name="Lapointe G."/>
        </authorList>
    </citation>
    <scope>NUCLEOTIDE SEQUENCE [LARGE SCALE GENOMIC DNA]</scope>
    <source>
        <strain evidence="1 2">12CR55</strain>
    </source>
</reference>
<protein>
    <submittedName>
        <fullName evidence="1">Uncharacterized protein</fullName>
    </submittedName>
</protein>
<evidence type="ECO:0000313" key="1">
    <source>
        <dbReference type="EMBL" id="MUG43600.1"/>
    </source>
</evidence>
<gene>
    <name evidence="1" type="ORF">GNP95_01045</name>
</gene>
<dbReference type="Proteomes" id="UP000447876">
    <property type="component" value="Unassembled WGS sequence"/>
</dbReference>
<dbReference type="SUPFAM" id="SSF48498">
    <property type="entry name" value="Tetracyclin repressor-like, C-terminal domain"/>
    <property type="match status" value="1"/>
</dbReference>
<organism evidence="1 2">
    <name type="scientific">Paenibacillus woosongensis</name>
    <dbReference type="NCBI Taxonomy" id="307580"/>
    <lineage>
        <taxon>Bacteria</taxon>
        <taxon>Bacillati</taxon>
        <taxon>Bacillota</taxon>
        <taxon>Bacilli</taxon>
        <taxon>Bacillales</taxon>
        <taxon>Paenibacillaceae</taxon>
        <taxon>Paenibacillus</taxon>
    </lineage>
</organism>
<dbReference type="RefSeq" id="WP_155609082.1">
    <property type="nucleotide sequence ID" value="NZ_WNZW01000001.1"/>
</dbReference>
<dbReference type="OrthoDB" id="9795242at2"/>
<dbReference type="EMBL" id="WNZW01000001">
    <property type="protein sequence ID" value="MUG43600.1"/>
    <property type="molecule type" value="Genomic_DNA"/>
</dbReference>
<sequence>MVNSILEFGTKDQEAAREVEMMLFKVEQILEEIIWCGQEQKVITSCRTSRELAAYLKNLFIGAKILEGYGIPCKQIKMNFRTAFALLEQ</sequence>
<proteinExistence type="predicted"/>
<dbReference type="AlphaFoldDB" id="A0A7X3CL80"/>